<dbReference type="Pfam" id="PF01225">
    <property type="entry name" value="Mur_ligase"/>
    <property type="match status" value="1"/>
</dbReference>
<accession>A0A5B8XDJ0</accession>
<dbReference type="SUPFAM" id="SSF53244">
    <property type="entry name" value="MurD-like peptide ligases, peptide-binding domain"/>
    <property type="match status" value="1"/>
</dbReference>
<dbReference type="PANTHER" id="PTHR43024">
    <property type="entry name" value="UDP-N-ACETYLMURAMOYL-TRIPEPTIDE--D-ALANYL-D-ALANINE LIGASE"/>
    <property type="match status" value="1"/>
</dbReference>
<evidence type="ECO:0000256" key="9">
    <source>
        <dbReference type="ARBA" id="ARBA00023316"/>
    </source>
</evidence>
<evidence type="ECO:0000256" key="5">
    <source>
        <dbReference type="ARBA" id="ARBA00022840"/>
    </source>
</evidence>
<keyword evidence="16" id="KW-1185">Reference proteome</keyword>
<dbReference type="Gene3D" id="3.40.1390.10">
    <property type="entry name" value="MurE/MurF, N-terminal domain"/>
    <property type="match status" value="1"/>
</dbReference>
<dbReference type="InterPro" id="IPR036565">
    <property type="entry name" value="Mur-like_cat_sf"/>
</dbReference>
<dbReference type="AlphaFoldDB" id="A0A5B8XDJ0"/>
<keyword evidence="9 10" id="KW-0961">Cell wall biogenesis/degradation</keyword>
<gene>
    <name evidence="10" type="primary">murF</name>
    <name evidence="15" type="ORF">Deia_00594</name>
</gene>
<evidence type="ECO:0000256" key="8">
    <source>
        <dbReference type="ARBA" id="ARBA00023306"/>
    </source>
</evidence>
<dbReference type="RefSeq" id="WP_146820663.1">
    <property type="nucleotide sequence ID" value="NZ_CP029077.1"/>
</dbReference>
<dbReference type="Gene3D" id="3.90.190.20">
    <property type="entry name" value="Mur ligase, C-terminal domain"/>
    <property type="match status" value="1"/>
</dbReference>
<dbReference type="EC" id="6.3.2.10" evidence="10 11"/>
<evidence type="ECO:0000256" key="11">
    <source>
        <dbReference type="RuleBase" id="RU004136"/>
    </source>
</evidence>
<evidence type="ECO:0000256" key="3">
    <source>
        <dbReference type="ARBA" id="ARBA00022618"/>
    </source>
</evidence>
<dbReference type="OrthoDB" id="9800958at2"/>
<dbReference type="InterPro" id="IPR035911">
    <property type="entry name" value="MurE/MurF_N"/>
</dbReference>
<keyword evidence="2 10" id="KW-0436">Ligase</keyword>
<dbReference type="HAMAP" id="MF_02019">
    <property type="entry name" value="MurF"/>
    <property type="match status" value="1"/>
</dbReference>
<keyword evidence="8 10" id="KW-0131">Cell cycle</keyword>
<proteinExistence type="inferred from homology"/>
<evidence type="ECO:0000259" key="13">
    <source>
        <dbReference type="Pfam" id="PF02875"/>
    </source>
</evidence>
<dbReference type="InterPro" id="IPR005863">
    <property type="entry name" value="UDP-N-AcMur_synth"/>
</dbReference>
<evidence type="ECO:0000259" key="12">
    <source>
        <dbReference type="Pfam" id="PF01225"/>
    </source>
</evidence>
<dbReference type="EMBL" id="CP029077">
    <property type="protein sequence ID" value="QED23388.1"/>
    <property type="molecule type" value="Genomic_DNA"/>
</dbReference>
<dbReference type="GO" id="GO:0005737">
    <property type="term" value="C:cytoplasm"/>
    <property type="evidence" value="ECO:0007669"/>
    <property type="project" value="UniProtKB-SubCell"/>
</dbReference>
<evidence type="ECO:0000256" key="1">
    <source>
        <dbReference type="ARBA" id="ARBA00022490"/>
    </source>
</evidence>
<dbReference type="InterPro" id="IPR051046">
    <property type="entry name" value="MurCDEF_CellWall_CoF430Synth"/>
</dbReference>
<comment type="similarity">
    <text evidence="10">Belongs to the MurCDEF family. MurF subfamily.</text>
</comment>
<dbReference type="InterPro" id="IPR013221">
    <property type="entry name" value="Mur_ligase_cen"/>
</dbReference>
<dbReference type="InterPro" id="IPR004101">
    <property type="entry name" value="Mur_ligase_C"/>
</dbReference>
<name>A0A5B8XDJ0_9RICK</name>
<dbReference type="InterPro" id="IPR036615">
    <property type="entry name" value="Mur_ligase_C_dom_sf"/>
</dbReference>
<dbReference type="GO" id="GO:0005524">
    <property type="term" value="F:ATP binding"/>
    <property type="evidence" value="ECO:0007669"/>
    <property type="project" value="UniProtKB-UniRule"/>
</dbReference>
<dbReference type="GO" id="GO:0071555">
    <property type="term" value="P:cell wall organization"/>
    <property type="evidence" value="ECO:0007669"/>
    <property type="project" value="UniProtKB-KW"/>
</dbReference>
<evidence type="ECO:0000256" key="10">
    <source>
        <dbReference type="HAMAP-Rule" id="MF_02019"/>
    </source>
</evidence>
<comment type="catalytic activity">
    <reaction evidence="10 11">
        <text>D-alanyl-D-alanine + UDP-N-acetyl-alpha-D-muramoyl-L-alanyl-gamma-D-glutamyl-meso-2,6-diaminopimelate + ATP = UDP-N-acetyl-alpha-D-muramoyl-L-alanyl-gamma-D-glutamyl-meso-2,6-diaminopimeloyl-D-alanyl-D-alanine + ADP + phosphate + H(+)</text>
        <dbReference type="Rhea" id="RHEA:28374"/>
        <dbReference type="ChEBI" id="CHEBI:15378"/>
        <dbReference type="ChEBI" id="CHEBI:30616"/>
        <dbReference type="ChEBI" id="CHEBI:43474"/>
        <dbReference type="ChEBI" id="CHEBI:57822"/>
        <dbReference type="ChEBI" id="CHEBI:61386"/>
        <dbReference type="ChEBI" id="CHEBI:83905"/>
        <dbReference type="ChEBI" id="CHEBI:456216"/>
        <dbReference type="EC" id="6.3.2.10"/>
    </reaction>
</comment>
<feature type="domain" description="Mur ligase central" evidence="14">
    <location>
        <begin position="115"/>
        <end position="308"/>
    </location>
</feature>
<evidence type="ECO:0000259" key="14">
    <source>
        <dbReference type="Pfam" id="PF08245"/>
    </source>
</evidence>
<dbReference type="GO" id="GO:0008766">
    <property type="term" value="F:UDP-N-acetylmuramoylalanyl-D-glutamyl-2,6-diaminopimelate-D-alanyl-D-alanine ligase activity"/>
    <property type="evidence" value="ECO:0007669"/>
    <property type="project" value="RHEA"/>
</dbReference>
<comment type="subcellular location">
    <subcellularLocation>
        <location evidence="10 11">Cytoplasm</location>
    </subcellularLocation>
</comment>
<sequence>MLLKSEEIINTVKPKDVFGQLRTFATNSACIDSRNAVSGAIFFAFKGEFSDGANFIQHAMRNGATCIITDRIPEELEQKISYSPVCVLLVDDVLSAMHKLAILVRSKITAKVICVTGSIGKTTTKEMIGEVLSNFFSVSTSAGNKNNHIGMPLSLLNADPMSNIIVLEIGMNHVGEIRLLTQIAKPDIAIITTVAPAHVGNFESVQQIAEAKAEIFEGMKPEGIAILNQDNEHFPFLVAAAKKCGVKTIVGLGLKEKSPIYIDDYRVEFNKSTFKLICKTSTGVEETKCSVATISYHISYNTIFMFALAKLLRLDLEEVKKHVAKFKGVQGRGNIETISSAGKKITIINDSYNASPESMKSGIQILMALSDQNPDSRIVCVLGDMLELGEFSQKYHEETADHILQHPRITKVFAVGKEMKHLYNKLPKEMQAGIFETSEVAKRPVRDALLDGDIVLFKGSRSLKLELIIEKLF</sequence>
<evidence type="ECO:0000256" key="7">
    <source>
        <dbReference type="ARBA" id="ARBA00022984"/>
    </source>
</evidence>
<dbReference type="UniPathway" id="UPA00219"/>
<reference evidence="15 16" key="1">
    <citation type="journal article" date="2019" name="ISME J.">
        <title>Deianiraea, an extracellular bacterium associated with the ciliate Paramecium, suggests an alternative scenario for the evolution of Rickettsiales.</title>
        <authorList>
            <person name="Castelli M."/>
            <person name="Sabaneyeva E."/>
            <person name="Lanzoni O."/>
            <person name="Lebedeva N."/>
            <person name="Floriano A.M."/>
            <person name="Gaiarsa S."/>
            <person name="Benken K."/>
            <person name="Modeo L."/>
            <person name="Bandi C."/>
            <person name="Potekhin A."/>
            <person name="Sassera D."/>
            <person name="Petroni G."/>
        </authorList>
    </citation>
    <scope>NUCLEOTIDE SEQUENCE [LARGE SCALE GENOMIC DNA]</scope>
    <source>
        <strain evidence="15">CyL4-1</strain>
    </source>
</reference>
<dbReference type="GO" id="GO:0051301">
    <property type="term" value="P:cell division"/>
    <property type="evidence" value="ECO:0007669"/>
    <property type="project" value="UniProtKB-KW"/>
</dbReference>
<dbReference type="SUPFAM" id="SSF63418">
    <property type="entry name" value="MurE/MurF N-terminal domain"/>
    <property type="match status" value="1"/>
</dbReference>
<dbReference type="SUPFAM" id="SSF53623">
    <property type="entry name" value="MurD-like peptide ligases, catalytic domain"/>
    <property type="match status" value="1"/>
</dbReference>
<evidence type="ECO:0000256" key="6">
    <source>
        <dbReference type="ARBA" id="ARBA00022960"/>
    </source>
</evidence>
<dbReference type="InterPro" id="IPR000713">
    <property type="entry name" value="Mur_ligase_N"/>
</dbReference>
<feature type="binding site" evidence="10">
    <location>
        <begin position="117"/>
        <end position="123"/>
    </location>
    <ligand>
        <name>ATP</name>
        <dbReference type="ChEBI" id="CHEBI:30616"/>
    </ligand>
</feature>
<dbReference type="Proteomes" id="UP000321934">
    <property type="component" value="Chromosome"/>
</dbReference>
<comment type="function">
    <text evidence="10 11">Involved in cell wall formation. Catalyzes the final step in the synthesis of UDP-N-acetylmuramoyl-pentapeptide, the precursor of murein.</text>
</comment>
<dbReference type="Pfam" id="PF08245">
    <property type="entry name" value="Mur_ligase_M"/>
    <property type="match status" value="1"/>
</dbReference>
<dbReference type="GO" id="GO:0008360">
    <property type="term" value="P:regulation of cell shape"/>
    <property type="evidence" value="ECO:0007669"/>
    <property type="project" value="UniProtKB-KW"/>
</dbReference>
<evidence type="ECO:0000256" key="2">
    <source>
        <dbReference type="ARBA" id="ARBA00022598"/>
    </source>
</evidence>
<comment type="pathway">
    <text evidence="10 11">Cell wall biogenesis; peptidoglycan biosynthesis.</text>
</comment>
<evidence type="ECO:0000313" key="16">
    <source>
        <dbReference type="Proteomes" id="UP000321934"/>
    </source>
</evidence>
<feature type="domain" description="Mur ligase N-terminal catalytic" evidence="12">
    <location>
        <begin position="31"/>
        <end position="101"/>
    </location>
</feature>
<dbReference type="Pfam" id="PF02875">
    <property type="entry name" value="Mur_ligase_C"/>
    <property type="match status" value="1"/>
</dbReference>
<dbReference type="GO" id="GO:0047480">
    <property type="term" value="F:UDP-N-acetylmuramoyl-tripeptide-D-alanyl-D-alanine ligase activity"/>
    <property type="evidence" value="ECO:0007669"/>
    <property type="project" value="UniProtKB-UniRule"/>
</dbReference>
<keyword evidence="7 10" id="KW-0573">Peptidoglycan synthesis</keyword>
<evidence type="ECO:0000313" key="15">
    <source>
        <dbReference type="EMBL" id="QED23388.1"/>
    </source>
</evidence>
<dbReference type="GO" id="GO:0009252">
    <property type="term" value="P:peptidoglycan biosynthetic process"/>
    <property type="evidence" value="ECO:0007669"/>
    <property type="project" value="UniProtKB-UniRule"/>
</dbReference>
<keyword evidence="1 10" id="KW-0963">Cytoplasm</keyword>
<keyword evidence="4 10" id="KW-0547">Nucleotide-binding</keyword>
<dbReference type="PANTHER" id="PTHR43024:SF1">
    <property type="entry name" value="UDP-N-ACETYLMURAMOYL-TRIPEPTIDE--D-ALANYL-D-ALANINE LIGASE"/>
    <property type="match status" value="1"/>
</dbReference>
<keyword evidence="5 10" id="KW-0067">ATP-binding</keyword>
<keyword evidence="3 10" id="KW-0132">Cell division</keyword>
<evidence type="ECO:0000256" key="4">
    <source>
        <dbReference type="ARBA" id="ARBA00022741"/>
    </source>
</evidence>
<dbReference type="Gene3D" id="3.40.1190.10">
    <property type="entry name" value="Mur-like, catalytic domain"/>
    <property type="match status" value="1"/>
</dbReference>
<organism evidence="15 16">
    <name type="scientific">Candidatus Deianiraea vastatrix</name>
    <dbReference type="NCBI Taxonomy" id="2163644"/>
    <lineage>
        <taxon>Bacteria</taxon>
        <taxon>Pseudomonadati</taxon>
        <taxon>Pseudomonadota</taxon>
        <taxon>Alphaproteobacteria</taxon>
        <taxon>Rickettsiales</taxon>
        <taxon>Candidatus Deianiraeaceae</taxon>
        <taxon>Candidatus Deianiraea</taxon>
    </lineage>
</organism>
<keyword evidence="6 10" id="KW-0133">Cell shape</keyword>
<protein>
    <recommendedName>
        <fullName evidence="10 11">UDP-N-acetylmuramoyl-tripeptide--D-alanyl-D-alanine ligase</fullName>
        <ecNumber evidence="10 11">6.3.2.10</ecNumber>
    </recommendedName>
    <alternativeName>
        <fullName evidence="10">D-alanyl-D-alanine-adding enzyme</fullName>
    </alternativeName>
</protein>
<dbReference type="NCBIfam" id="TIGR01143">
    <property type="entry name" value="murF"/>
    <property type="match status" value="1"/>
</dbReference>
<feature type="domain" description="Mur ligase C-terminal" evidence="13">
    <location>
        <begin position="336"/>
        <end position="461"/>
    </location>
</feature>